<reference evidence="2" key="1">
    <citation type="submission" date="2013-05" db="EMBL/GenBank/DDBJ databases">
        <authorList>
            <person name="Yim A.K.Y."/>
            <person name="Chan T.F."/>
            <person name="Ji K.M."/>
            <person name="Liu X.Y."/>
            <person name="Zhou J.W."/>
            <person name="Li R.Q."/>
            <person name="Yang K.Y."/>
            <person name="Li J."/>
            <person name="Li M."/>
            <person name="Law P.T.W."/>
            <person name="Wu Y.L."/>
            <person name="Cai Z.L."/>
            <person name="Qin H."/>
            <person name="Bao Y."/>
            <person name="Leung R.K.K."/>
            <person name="Ng P.K.S."/>
            <person name="Zou J."/>
            <person name="Zhong X.J."/>
            <person name="Ran P.X."/>
            <person name="Zhong N.S."/>
            <person name="Liu Z.G."/>
            <person name="Tsui S.K.W."/>
        </authorList>
    </citation>
    <scope>NUCLEOTIDE SEQUENCE</scope>
    <source>
        <strain evidence="2">Derf</strain>
        <tissue evidence="2">Whole organism</tissue>
    </source>
</reference>
<evidence type="ECO:0000313" key="2">
    <source>
        <dbReference type="EMBL" id="KAH9511855.1"/>
    </source>
</evidence>
<dbReference type="AlphaFoldDB" id="A0A922L4V3"/>
<proteinExistence type="predicted"/>
<sequence length="122" mass="14320">MSSFCVRHGSGNPKWEQQQQQQKSNNDEKCFNENFIPIDPLRMDICIDLFFNKNCQCTILTNIIDRLDDSVNIILEIQNNKARRKNNMNHRDSHEPKKKNNDDVLHTQYVDVVIVIKLATAY</sequence>
<protein>
    <submittedName>
        <fullName evidence="2">Uncharacterized protein</fullName>
    </submittedName>
</protein>
<keyword evidence="3" id="KW-1185">Reference proteome</keyword>
<name>A0A922L4V3_DERFA</name>
<feature type="region of interest" description="Disordered" evidence="1">
    <location>
        <begin position="82"/>
        <end position="101"/>
    </location>
</feature>
<dbReference type="EMBL" id="ASGP02000004">
    <property type="protein sequence ID" value="KAH9511855.1"/>
    <property type="molecule type" value="Genomic_DNA"/>
</dbReference>
<evidence type="ECO:0000313" key="3">
    <source>
        <dbReference type="Proteomes" id="UP000790347"/>
    </source>
</evidence>
<feature type="region of interest" description="Disordered" evidence="1">
    <location>
        <begin position="1"/>
        <end position="27"/>
    </location>
</feature>
<reference evidence="2" key="2">
    <citation type="journal article" date="2022" name="Res Sq">
        <title>Comparative Genomics Reveals Insights into the Divergent Evolution of Astigmatic Mites and Household Pest Adaptations.</title>
        <authorList>
            <person name="Xiong Q."/>
            <person name="Wan A.T.-Y."/>
            <person name="Liu X.-Y."/>
            <person name="Fung C.S.-H."/>
            <person name="Xiao X."/>
            <person name="Malainual N."/>
            <person name="Hou J."/>
            <person name="Wang L."/>
            <person name="Wang M."/>
            <person name="Yang K."/>
            <person name="Cui Y."/>
            <person name="Leung E."/>
            <person name="Nong W."/>
            <person name="Shin S.-K."/>
            <person name="Au S."/>
            <person name="Jeong K.Y."/>
            <person name="Chew F.T."/>
            <person name="Hui J."/>
            <person name="Leung T.F."/>
            <person name="Tungtrongchitr A."/>
            <person name="Zhong N."/>
            <person name="Liu Z."/>
            <person name="Tsui S."/>
        </authorList>
    </citation>
    <scope>NUCLEOTIDE SEQUENCE</scope>
    <source>
        <strain evidence="2">Derf</strain>
        <tissue evidence="2">Whole organism</tissue>
    </source>
</reference>
<organism evidence="2 3">
    <name type="scientific">Dermatophagoides farinae</name>
    <name type="common">American house dust mite</name>
    <dbReference type="NCBI Taxonomy" id="6954"/>
    <lineage>
        <taxon>Eukaryota</taxon>
        <taxon>Metazoa</taxon>
        <taxon>Ecdysozoa</taxon>
        <taxon>Arthropoda</taxon>
        <taxon>Chelicerata</taxon>
        <taxon>Arachnida</taxon>
        <taxon>Acari</taxon>
        <taxon>Acariformes</taxon>
        <taxon>Sarcoptiformes</taxon>
        <taxon>Astigmata</taxon>
        <taxon>Psoroptidia</taxon>
        <taxon>Analgoidea</taxon>
        <taxon>Pyroglyphidae</taxon>
        <taxon>Dermatophagoidinae</taxon>
        <taxon>Dermatophagoides</taxon>
    </lineage>
</organism>
<dbReference type="Proteomes" id="UP000790347">
    <property type="component" value="Unassembled WGS sequence"/>
</dbReference>
<gene>
    <name evidence="2" type="ORF">DERF_010279</name>
</gene>
<comment type="caution">
    <text evidence="2">The sequence shown here is derived from an EMBL/GenBank/DDBJ whole genome shotgun (WGS) entry which is preliminary data.</text>
</comment>
<accession>A0A922L4V3</accession>
<evidence type="ECO:0000256" key="1">
    <source>
        <dbReference type="SAM" id="MobiDB-lite"/>
    </source>
</evidence>
<feature type="compositionally biased region" description="Basic and acidic residues" evidence="1">
    <location>
        <begin position="89"/>
        <end position="101"/>
    </location>
</feature>